<evidence type="ECO:0008006" key="5">
    <source>
        <dbReference type="Google" id="ProtNLM"/>
    </source>
</evidence>
<dbReference type="STRING" id="3988.B9SSH6"/>
<evidence type="ECO:0000313" key="4">
    <source>
        <dbReference type="Proteomes" id="UP000008311"/>
    </source>
</evidence>
<dbReference type="EMBL" id="EQ974114">
    <property type="protein sequence ID" value="EEF33419.1"/>
    <property type="molecule type" value="Genomic_DNA"/>
</dbReference>
<dbReference type="eggNOG" id="ENOG502QSU8">
    <property type="taxonomic scope" value="Eukaryota"/>
</dbReference>
<dbReference type="AlphaFoldDB" id="B9SSH6"/>
<dbReference type="PANTHER" id="PTHR32295">
    <property type="entry name" value="IQ-DOMAIN 5-RELATED"/>
    <property type="match status" value="1"/>
</dbReference>
<dbReference type="PROSITE" id="PS50096">
    <property type="entry name" value="IQ"/>
    <property type="match status" value="1"/>
</dbReference>
<protein>
    <recommendedName>
        <fullName evidence="5">Protein IQ-DOMAIN 1</fullName>
    </recommendedName>
</protein>
<gene>
    <name evidence="3" type="ORF">RCOM_0510880</name>
</gene>
<keyword evidence="4" id="KW-1185">Reference proteome</keyword>
<accession>B9SSH6</accession>
<sequence>MSYAGCNFPSISAIIKGNLSTSTYSIIGDAPCSKHIALGFPRKMGITEELVRSVFSRSRSVGTHESNQARSHAGNKRRWTVVRSYLCGDEFNSVLAEEDSASVKSSEATVTQPVLDDSASKGDIQSEVTKEDNIPNQKHNSTSELFKQEDAAIVIQSAFRNFLATRQSKEIILEDDKQESVMAVDSPNRDSVGTSYEVQTGNSTEVLSAKQEPFSVHFQMPKKARTQIFRIKEDWDDSTVSSNISRMRIQNRLEATNRRERALAYAFAQQLRICSKKKQTRSDGTEPNMGWSWLERWMATRLPECSVESHTSKQFEPINSSHKLAARKRIFDIAGEERESCGSNEVSVQFDSMSMTTASEDGGVQTRRNWARSTRAISRRKTVPSYHCQKENCKVIKKECQNEMSNMIR</sequence>
<evidence type="ECO:0000313" key="3">
    <source>
        <dbReference type="EMBL" id="EEF33419.1"/>
    </source>
</evidence>
<dbReference type="FunCoup" id="B9SSH6">
    <property type="interactions" value="396"/>
</dbReference>
<dbReference type="InParanoid" id="B9SSH6"/>
<proteinExistence type="inferred from homology"/>
<dbReference type="Proteomes" id="UP000008311">
    <property type="component" value="Unassembled WGS sequence"/>
</dbReference>
<dbReference type="PANTHER" id="PTHR32295:SF15">
    <property type="entry name" value="PROTEIN IQ-DOMAIN 33"/>
    <property type="match status" value="1"/>
</dbReference>
<keyword evidence="1" id="KW-0112">Calmodulin-binding</keyword>
<evidence type="ECO:0000256" key="2">
    <source>
        <dbReference type="ARBA" id="ARBA00024341"/>
    </source>
</evidence>
<organism evidence="3 4">
    <name type="scientific">Ricinus communis</name>
    <name type="common">Castor bean</name>
    <dbReference type="NCBI Taxonomy" id="3988"/>
    <lineage>
        <taxon>Eukaryota</taxon>
        <taxon>Viridiplantae</taxon>
        <taxon>Streptophyta</taxon>
        <taxon>Embryophyta</taxon>
        <taxon>Tracheophyta</taxon>
        <taxon>Spermatophyta</taxon>
        <taxon>Magnoliopsida</taxon>
        <taxon>eudicotyledons</taxon>
        <taxon>Gunneridae</taxon>
        <taxon>Pentapetalae</taxon>
        <taxon>rosids</taxon>
        <taxon>fabids</taxon>
        <taxon>Malpighiales</taxon>
        <taxon>Euphorbiaceae</taxon>
        <taxon>Acalyphoideae</taxon>
        <taxon>Acalypheae</taxon>
        <taxon>Ricinus</taxon>
    </lineage>
</organism>
<dbReference type="GO" id="GO:0005516">
    <property type="term" value="F:calmodulin binding"/>
    <property type="evidence" value="ECO:0007669"/>
    <property type="project" value="UniProtKB-KW"/>
</dbReference>
<name>B9SSH6_RICCO</name>
<reference evidence="4" key="1">
    <citation type="journal article" date="2010" name="Nat. Biotechnol.">
        <title>Draft genome sequence of the oilseed species Ricinus communis.</title>
        <authorList>
            <person name="Chan A.P."/>
            <person name="Crabtree J."/>
            <person name="Zhao Q."/>
            <person name="Lorenzi H."/>
            <person name="Orvis J."/>
            <person name="Puiu D."/>
            <person name="Melake-Berhan A."/>
            <person name="Jones K.M."/>
            <person name="Redman J."/>
            <person name="Chen G."/>
            <person name="Cahoon E.B."/>
            <person name="Gedil M."/>
            <person name="Stanke M."/>
            <person name="Haas B.J."/>
            <person name="Wortman J.R."/>
            <person name="Fraser-Liggett C.M."/>
            <person name="Ravel J."/>
            <person name="Rabinowicz P.D."/>
        </authorList>
    </citation>
    <scope>NUCLEOTIDE SEQUENCE [LARGE SCALE GENOMIC DNA]</scope>
    <source>
        <strain evidence="4">cv. Hale</strain>
    </source>
</reference>
<evidence type="ECO:0000256" key="1">
    <source>
        <dbReference type="ARBA" id="ARBA00022860"/>
    </source>
</evidence>
<comment type="similarity">
    <text evidence="2">Belongs to the IQD family.</text>
</comment>